<evidence type="ECO:0000256" key="1">
    <source>
        <dbReference type="SAM" id="Phobius"/>
    </source>
</evidence>
<dbReference type="OrthoDB" id="2986589at2"/>
<dbReference type="EMBL" id="AVPF01000130">
    <property type="protein sequence ID" value="KGX83239.1"/>
    <property type="molecule type" value="Genomic_DNA"/>
</dbReference>
<protein>
    <submittedName>
        <fullName evidence="3">Stage IV sporulation protein FA</fullName>
    </submittedName>
</protein>
<dbReference type="CDD" id="cd12797">
    <property type="entry name" value="M23_peptidase"/>
    <property type="match status" value="1"/>
</dbReference>
<accession>A0A0A5FTK1</accession>
<feature type="domain" description="M23ase beta-sheet core" evidence="2">
    <location>
        <begin position="155"/>
        <end position="246"/>
    </location>
</feature>
<dbReference type="Pfam" id="PF01551">
    <property type="entry name" value="Peptidase_M23"/>
    <property type="match status" value="1"/>
</dbReference>
<reference evidence="3 4" key="1">
    <citation type="submission" date="2013-08" db="EMBL/GenBank/DDBJ databases">
        <authorList>
            <person name="Huang J."/>
            <person name="Wang G."/>
        </authorList>
    </citation>
    <scope>NUCLEOTIDE SEQUENCE [LARGE SCALE GENOMIC DNA]</scope>
    <source>
        <strain evidence="3 4">BH030004</strain>
    </source>
</reference>
<dbReference type="GO" id="GO:0004222">
    <property type="term" value="F:metalloendopeptidase activity"/>
    <property type="evidence" value="ECO:0007669"/>
    <property type="project" value="TreeGrafter"/>
</dbReference>
<gene>
    <name evidence="3" type="ORF">N783_05195</name>
</gene>
<evidence type="ECO:0000259" key="2">
    <source>
        <dbReference type="Pfam" id="PF01551"/>
    </source>
</evidence>
<organism evidence="3 4">
    <name type="scientific">Pontibacillus marinus BH030004 = DSM 16465</name>
    <dbReference type="NCBI Taxonomy" id="1385511"/>
    <lineage>
        <taxon>Bacteria</taxon>
        <taxon>Bacillati</taxon>
        <taxon>Bacillota</taxon>
        <taxon>Bacilli</taxon>
        <taxon>Bacillales</taxon>
        <taxon>Bacillaceae</taxon>
        <taxon>Pontibacillus</taxon>
    </lineage>
</organism>
<comment type="caution">
    <text evidence="3">The sequence shown here is derived from an EMBL/GenBank/DDBJ whole genome shotgun (WGS) entry which is preliminary data.</text>
</comment>
<proteinExistence type="predicted"/>
<dbReference type="PANTHER" id="PTHR21666">
    <property type="entry name" value="PEPTIDASE-RELATED"/>
    <property type="match status" value="1"/>
</dbReference>
<dbReference type="PANTHER" id="PTHR21666:SF274">
    <property type="entry name" value="STAGE IV SPORULATION PROTEIN FA"/>
    <property type="match status" value="1"/>
</dbReference>
<keyword evidence="1" id="KW-0812">Transmembrane</keyword>
<dbReference type="RefSeq" id="WP_027448828.1">
    <property type="nucleotide sequence ID" value="NZ_AVPF01000130.1"/>
</dbReference>
<dbReference type="InterPro" id="IPR011055">
    <property type="entry name" value="Dup_hybrid_motif"/>
</dbReference>
<dbReference type="InterPro" id="IPR050570">
    <property type="entry name" value="Cell_wall_metabolism_enzyme"/>
</dbReference>
<keyword evidence="1" id="KW-1133">Transmembrane helix</keyword>
<dbReference type="SUPFAM" id="SSF51261">
    <property type="entry name" value="Duplicated hybrid motif"/>
    <property type="match status" value="1"/>
</dbReference>
<evidence type="ECO:0000313" key="3">
    <source>
        <dbReference type="EMBL" id="KGX83239.1"/>
    </source>
</evidence>
<evidence type="ECO:0000313" key="4">
    <source>
        <dbReference type="Proteomes" id="UP000030403"/>
    </source>
</evidence>
<dbReference type="STRING" id="1385511.GCA_000425225_02373"/>
<dbReference type="Proteomes" id="UP000030403">
    <property type="component" value="Unassembled WGS sequence"/>
</dbReference>
<dbReference type="InterPro" id="IPR016047">
    <property type="entry name" value="M23ase_b-sheet_dom"/>
</dbReference>
<dbReference type="eggNOG" id="COG4942">
    <property type="taxonomic scope" value="Bacteria"/>
</dbReference>
<dbReference type="AlphaFoldDB" id="A0A0A5FTK1"/>
<sequence length="256" mass="28557">MKRNVRDIRKSIAQRKKERELKGKRSASTPVSYVQEEEKYGYLPFTQGEERQSANAQLLSAFVFKAILAAVLFFSVAILYRMEANFLQKPKSWVTDAVTEEFQFAAVNQWYQEKFGEPLAFLPQTPGSNDVQPVTAQHALPVNGTISESFQKNGQGIVIETSQEEQVKASKGGTVIEAGNKKDTGKTVVIQHADGSKTYYGFLNEIDVNVYEHVNSGKIIGTTTPSSNGDQHLYFAIQKGDDYIDPIQVIQVNDQP</sequence>
<feature type="transmembrane region" description="Helical" evidence="1">
    <location>
        <begin position="58"/>
        <end position="80"/>
    </location>
</feature>
<keyword evidence="4" id="KW-1185">Reference proteome</keyword>
<dbReference type="Gene3D" id="2.70.70.10">
    <property type="entry name" value="Glucose Permease (Domain IIA)"/>
    <property type="match status" value="1"/>
</dbReference>
<keyword evidence="1" id="KW-0472">Membrane</keyword>
<name>A0A0A5FTK1_9BACI</name>